<name>A0ABX9MBE0_9FIRM</name>
<evidence type="ECO:0000313" key="3">
    <source>
        <dbReference type="Proteomes" id="UP000266262"/>
    </source>
</evidence>
<organism evidence="2 3">
    <name type="scientific">Dialister pneumosintes</name>
    <dbReference type="NCBI Taxonomy" id="39950"/>
    <lineage>
        <taxon>Bacteria</taxon>
        <taxon>Bacillati</taxon>
        <taxon>Bacillota</taxon>
        <taxon>Negativicutes</taxon>
        <taxon>Veillonellales</taxon>
        <taxon>Veillonellaceae</taxon>
        <taxon>Dialister</taxon>
    </lineage>
</organism>
<sequence length="187" mass="20520">MIIKDNSMKKIYTCLLIGLLGLSIYGCGLPLSQTNNLSNTSNSLQTTPAQQESTLIFYLPSDDGLHIIPHTIKTISKNNTATEALKEMIRADKNATYPLLPTGLTINNVTVSQGIATVDFSRELKNLSKGSTTELLFIAMTVNTLTEFPNIHAVTFSINGTPITYLNGHTDLTKPLKRDESYIQKKS</sequence>
<gene>
    <name evidence="2" type="ORF">DX915_06055</name>
</gene>
<proteinExistence type="predicted"/>
<protein>
    <submittedName>
        <fullName evidence="2">Spore gernimation protein</fullName>
    </submittedName>
</protein>
<feature type="domain" description="GerMN" evidence="1">
    <location>
        <begin position="81"/>
        <end position="167"/>
    </location>
</feature>
<dbReference type="Pfam" id="PF10646">
    <property type="entry name" value="Germane"/>
    <property type="match status" value="1"/>
</dbReference>
<evidence type="ECO:0000259" key="1">
    <source>
        <dbReference type="SMART" id="SM00909"/>
    </source>
</evidence>
<reference evidence="2 3" key="1">
    <citation type="submission" date="2018-08" db="EMBL/GenBank/DDBJ databases">
        <title>Draft genome sequence of Dialister pneumosintes KCOM 1685.</title>
        <authorList>
            <person name="Kook J.-K."/>
            <person name="Park S.-N."/>
            <person name="Lim Y.K."/>
        </authorList>
    </citation>
    <scope>NUCLEOTIDE SEQUENCE [LARGE SCALE GENOMIC DNA]</scope>
    <source>
        <strain evidence="2 3">KCOM 1685</strain>
    </source>
</reference>
<dbReference type="SMART" id="SM00909">
    <property type="entry name" value="Germane"/>
    <property type="match status" value="1"/>
</dbReference>
<dbReference type="EMBL" id="QWKU01000001">
    <property type="protein sequence ID" value="RID95020.1"/>
    <property type="molecule type" value="Genomic_DNA"/>
</dbReference>
<dbReference type="InterPro" id="IPR019606">
    <property type="entry name" value="GerMN"/>
</dbReference>
<comment type="caution">
    <text evidence="2">The sequence shown here is derived from an EMBL/GenBank/DDBJ whole genome shotgun (WGS) entry which is preliminary data.</text>
</comment>
<accession>A0ABX9MBE0</accession>
<keyword evidence="3" id="KW-1185">Reference proteome</keyword>
<evidence type="ECO:0000313" key="2">
    <source>
        <dbReference type="EMBL" id="RID95020.1"/>
    </source>
</evidence>
<dbReference type="Proteomes" id="UP000266262">
    <property type="component" value="Unassembled WGS sequence"/>
</dbReference>
<dbReference type="PROSITE" id="PS51257">
    <property type="entry name" value="PROKAR_LIPOPROTEIN"/>
    <property type="match status" value="1"/>
</dbReference>